<comment type="caution">
    <text evidence="2">The sequence shown here is derived from an EMBL/GenBank/DDBJ whole genome shotgun (WGS) entry which is preliminary data.</text>
</comment>
<evidence type="ECO:0008006" key="4">
    <source>
        <dbReference type="Google" id="ProtNLM"/>
    </source>
</evidence>
<evidence type="ECO:0000313" key="2">
    <source>
        <dbReference type="EMBL" id="EPS65286.1"/>
    </source>
</evidence>
<reference evidence="2 3" key="1">
    <citation type="journal article" date="2013" name="BMC Genomics">
        <title>The miniature genome of a carnivorous plant Genlisea aurea contains a low number of genes and short non-coding sequences.</title>
        <authorList>
            <person name="Leushkin E.V."/>
            <person name="Sutormin R.A."/>
            <person name="Nabieva E.R."/>
            <person name="Penin A.A."/>
            <person name="Kondrashov A.S."/>
            <person name="Logacheva M.D."/>
        </authorList>
    </citation>
    <scope>NUCLEOTIDE SEQUENCE [LARGE SCALE GENOMIC DNA]</scope>
</reference>
<dbReference type="EMBL" id="AUSU01004326">
    <property type="protein sequence ID" value="EPS65286.1"/>
    <property type="molecule type" value="Genomic_DNA"/>
</dbReference>
<proteinExistence type="predicted"/>
<dbReference type="AlphaFoldDB" id="S8CKR6"/>
<gene>
    <name evidence="2" type="ORF">M569_09493</name>
</gene>
<accession>S8CKR6</accession>
<sequence length="80" mass="8775">MANSRALFFLAIAILLVFPHTLMGVVTMDSTIPNCINKCGRCKPCVAVVKRVPPMKFGTDDYFPVIWRCSCGGVLHHPAP</sequence>
<keyword evidence="1" id="KW-0732">Signal</keyword>
<feature type="signal peptide" evidence="1">
    <location>
        <begin position="1"/>
        <end position="24"/>
    </location>
</feature>
<protein>
    <recommendedName>
        <fullName evidence="4">Epidermal patterning factor-like protein</fullName>
    </recommendedName>
</protein>
<keyword evidence="3" id="KW-1185">Reference proteome</keyword>
<evidence type="ECO:0000313" key="3">
    <source>
        <dbReference type="Proteomes" id="UP000015453"/>
    </source>
</evidence>
<feature type="chain" id="PRO_5044005474" description="Epidermal patterning factor-like protein" evidence="1">
    <location>
        <begin position="25"/>
        <end position="80"/>
    </location>
</feature>
<dbReference type="Pfam" id="PF17181">
    <property type="entry name" value="EPF"/>
    <property type="match status" value="1"/>
</dbReference>
<evidence type="ECO:0000256" key="1">
    <source>
        <dbReference type="SAM" id="SignalP"/>
    </source>
</evidence>
<organism evidence="2 3">
    <name type="scientific">Genlisea aurea</name>
    <dbReference type="NCBI Taxonomy" id="192259"/>
    <lineage>
        <taxon>Eukaryota</taxon>
        <taxon>Viridiplantae</taxon>
        <taxon>Streptophyta</taxon>
        <taxon>Embryophyta</taxon>
        <taxon>Tracheophyta</taxon>
        <taxon>Spermatophyta</taxon>
        <taxon>Magnoliopsida</taxon>
        <taxon>eudicotyledons</taxon>
        <taxon>Gunneridae</taxon>
        <taxon>Pentapetalae</taxon>
        <taxon>asterids</taxon>
        <taxon>lamiids</taxon>
        <taxon>Lamiales</taxon>
        <taxon>Lentibulariaceae</taxon>
        <taxon>Genlisea</taxon>
    </lineage>
</organism>
<name>S8CKR6_9LAMI</name>
<dbReference type="Proteomes" id="UP000015453">
    <property type="component" value="Unassembled WGS sequence"/>
</dbReference>
<dbReference type="OrthoDB" id="771316at2759"/>